<keyword evidence="5" id="KW-0732">Signal</keyword>
<keyword evidence="2 4" id="KW-0472">Membrane</keyword>
<dbReference type="InterPro" id="IPR036737">
    <property type="entry name" value="OmpA-like_sf"/>
</dbReference>
<evidence type="ECO:0000313" key="7">
    <source>
        <dbReference type="EMBL" id="MXU66665.1"/>
    </source>
</evidence>
<evidence type="ECO:0000256" key="3">
    <source>
        <dbReference type="ARBA" id="ARBA00023237"/>
    </source>
</evidence>
<dbReference type="Proteomes" id="UP000436016">
    <property type="component" value="Unassembled WGS sequence"/>
</dbReference>
<feature type="chain" id="PRO_5025516671" evidence="5">
    <location>
        <begin position="19"/>
        <end position="220"/>
    </location>
</feature>
<dbReference type="GO" id="GO:0009279">
    <property type="term" value="C:cell outer membrane"/>
    <property type="evidence" value="ECO:0007669"/>
    <property type="project" value="UniProtKB-SubCell"/>
</dbReference>
<sequence>MIFRLMLLFLISAVPVRADDLGTINFDFDSDRLDAEALAEVERIAAKLGENPLYGTLVVGYTDAVGTTGYNFDLARRRAENTARALTAAGVPVSRIDGIQSKGETELLVAVTGPERLNRRVTVTLDDILAACRNFRQINITQASLGEALQEDLIRRATTARNTYAQLAASGGNGPAFQMAGAAREDCGSAVGYGMNERRKIEYSQRCLCSSARLSKALGN</sequence>
<evidence type="ECO:0000256" key="1">
    <source>
        <dbReference type="ARBA" id="ARBA00004442"/>
    </source>
</evidence>
<evidence type="ECO:0000256" key="5">
    <source>
        <dbReference type="SAM" id="SignalP"/>
    </source>
</evidence>
<dbReference type="PANTHER" id="PTHR30329:SF21">
    <property type="entry name" value="LIPOPROTEIN YIAD-RELATED"/>
    <property type="match status" value="1"/>
</dbReference>
<feature type="domain" description="OmpA-like" evidence="6">
    <location>
        <begin position="13"/>
        <end position="129"/>
    </location>
</feature>
<comment type="caution">
    <text evidence="7">The sequence shown here is derived from an EMBL/GenBank/DDBJ whole genome shotgun (WGS) entry which is preliminary data.</text>
</comment>
<dbReference type="InterPro" id="IPR006664">
    <property type="entry name" value="OMP_bac"/>
</dbReference>
<dbReference type="EMBL" id="WUWG01000007">
    <property type="protein sequence ID" value="MXU66665.1"/>
    <property type="molecule type" value="Genomic_DNA"/>
</dbReference>
<evidence type="ECO:0000313" key="8">
    <source>
        <dbReference type="Proteomes" id="UP000436016"/>
    </source>
</evidence>
<dbReference type="AlphaFoldDB" id="A0A6B0TY81"/>
<feature type="signal peptide" evidence="5">
    <location>
        <begin position="1"/>
        <end position="18"/>
    </location>
</feature>
<dbReference type="InterPro" id="IPR050330">
    <property type="entry name" value="Bact_OuterMem_StrucFunc"/>
</dbReference>
<protein>
    <submittedName>
        <fullName evidence="7">OmpA family protein</fullName>
    </submittedName>
</protein>
<name>A0A6B0TY81_9RHOB</name>
<keyword evidence="3" id="KW-0998">Cell outer membrane</keyword>
<evidence type="ECO:0000256" key="2">
    <source>
        <dbReference type="ARBA" id="ARBA00023136"/>
    </source>
</evidence>
<reference evidence="7 8" key="1">
    <citation type="submission" date="2019-12" db="EMBL/GenBank/DDBJ databases">
        <title>Strain KN286 was isolated from seawater, which was collected from Caroline Seamount in the tropical western Pacific.</title>
        <authorList>
            <person name="Wang Q."/>
        </authorList>
    </citation>
    <scope>NUCLEOTIDE SEQUENCE [LARGE SCALE GENOMIC DNA]</scope>
    <source>
        <strain evidence="7 8">KN286</strain>
    </source>
</reference>
<dbReference type="Pfam" id="PF00691">
    <property type="entry name" value="OmpA"/>
    <property type="match status" value="1"/>
</dbReference>
<dbReference type="PRINTS" id="PR01021">
    <property type="entry name" value="OMPADOMAIN"/>
</dbReference>
<dbReference type="SUPFAM" id="SSF103088">
    <property type="entry name" value="OmpA-like"/>
    <property type="match status" value="1"/>
</dbReference>
<accession>A0A6B0TY81</accession>
<organism evidence="7 8">
    <name type="scientific">Oceanomicrobium pacificus</name>
    <dbReference type="NCBI Taxonomy" id="2692916"/>
    <lineage>
        <taxon>Bacteria</taxon>
        <taxon>Pseudomonadati</taxon>
        <taxon>Pseudomonadota</taxon>
        <taxon>Alphaproteobacteria</taxon>
        <taxon>Rhodobacterales</taxon>
        <taxon>Paracoccaceae</taxon>
        <taxon>Oceanomicrobium</taxon>
    </lineage>
</organism>
<dbReference type="Gene3D" id="3.30.1330.60">
    <property type="entry name" value="OmpA-like domain"/>
    <property type="match status" value="1"/>
</dbReference>
<keyword evidence="8" id="KW-1185">Reference proteome</keyword>
<comment type="subcellular location">
    <subcellularLocation>
        <location evidence="1">Cell outer membrane</location>
    </subcellularLocation>
</comment>
<evidence type="ECO:0000259" key="6">
    <source>
        <dbReference type="PROSITE" id="PS51123"/>
    </source>
</evidence>
<gene>
    <name evidence="7" type="ORF">GSH16_14545</name>
</gene>
<dbReference type="InterPro" id="IPR006665">
    <property type="entry name" value="OmpA-like"/>
</dbReference>
<evidence type="ECO:0000256" key="4">
    <source>
        <dbReference type="PROSITE-ProRule" id="PRU00473"/>
    </source>
</evidence>
<dbReference type="CDD" id="cd07185">
    <property type="entry name" value="OmpA_C-like"/>
    <property type="match status" value="1"/>
</dbReference>
<dbReference type="PANTHER" id="PTHR30329">
    <property type="entry name" value="STATOR ELEMENT OF FLAGELLAR MOTOR COMPLEX"/>
    <property type="match status" value="1"/>
</dbReference>
<proteinExistence type="predicted"/>
<dbReference type="PROSITE" id="PS51123">
    <property type="entry name" value="OMPA_2"/>
    <property type="match status" value="1"/>
</dbReference>